<keyword evidence="3" id="KW-1185">Reference proteome</keyword>
<sequence>MKYKFIILCLIFFISCKSEVKNKIPKKHNPHEQINQNLENEKAIELYFKGTENLTNGNFKLAQSYLKESFEIEKSPITLNELGTISLAENKYKEALSYFNESITLDKTYYPSHINKSRVFVIELDFEKAEVTLKNMIKECKSKYWTAYANFYLTTIYINNRENCEKIKKHLNKSQILKEDTSLTQLYLSIEKTVKKRCG</sequence>
<organism evidence="2 3">
    <name type="scientific">Tenacibaculum gallaicum</name>
    <dbReference type="NCBI Taxonomy" id="561505"/>
    <lineage>
        <taxon>Bacteria</taxon>
        <taxon>Pseudomonadati</taxon>
        <taxon>Bacteroidota</taxon>
        <taxon>Flavobacteriia</taxon>
        <taxon>Flavobacteriales</taxon>
        <taxon>Flavobacteriaceae</taxon>
        <taxon>Tenacibaculum</taxon>
    </lineage>
</organism>
<evidence type="ECO:0000313" key="3">
    <source>
        <dbReference type="Proteomes" id="UP000256884"/>
    </source>
</evidence>
<dbReference type="PROSITE" id="PS51257">
    <property type="entry name" value="PROKAR_LIPOPROTEIN"/>
    <property type="match status" value="1"/>
</dbReference>
<dbReference type="OrthoDB" id="1447252at2"/>
<gene>
    <name evidence="2" type="ORF">C7448_1129</name>
</gene>
<evidence type="ECO:0000256" key="1">
    <source>
        <dbReference type="PROSITE-ProRule" id="PRU00339"/>
    </source>
</evidence>
<dbReference type="SUPFAM" id="SSF48452">
    <property type="entry name" value="TPR-like"/>
    <property type="match status" value="1"/>
</dbReference>
<dbReference type="Proteomes" id="UP000256884">
    <property type="component" value="Unassembled WGS sequence"/>
</dbReference>
<dbReference type="EMBL" id="QUNS01000012">
    <property type="protein sequence ID" value="REH43903.1"/>
    <property type="molecule type" value="Genomic_DNA"/>
</dbReference>
<keyword evidence="1" id="KW-0802">TPR repeat</keyword>
<protein>
    <submittedName>
        <fullName evidence="2">Uncharacterized protein</fullName>
    </submittedName>
</protein>
<dbReference type="AlphaFoldDB" id="A0A3E0HFG1"/>
<dbReference type="Gene3D" id="1.25.40.10">
    <property type="entry name" value="Tetratricopeptide repeat domain"/>
    <property type="match status" value="1"/>
</dbReference>
<accession>A0A3E0HFG1</accession>
<dbReference type="InterPro" id="IPR011990">
    <property type="entry name" value="TPR-like_helical_dom_sf"/>
</dbReference>
<name>A0A3E0HFG1_9FLAO</name>
<comment type="caution">
    <text evidence="2">The sequence shown here is derived from an EMBL/GenBank/DDBJ whole genome shotgun (WGS) entry which is preliminary data.</text>
</comment>
<dbReference type="SMART" id="SM00028">
    <property type="entry name" value="TPR"/>
    <property type="match status" value="1"/>
</dbReference>
<reference evidence="2 3" key="1">
    <citation type="submission" date="2018-08" db="EMBL/GenBank/DDBJ databases">
        <title>Genomic Encyclopedia of Type Strains, Phase IV (KMG-IV): sequencing the most valuable type-strain genomes for metagenomic binning, comparative biology and taxonomic classification.</title>
        <authorList>
            <person name="Goeker M."/>
        </authorList>
    </citation>
    <scope>NUCLEOTIDE SEQUENCE [LARGE SCALE GENOMIC DNA]</scope>
    <source>
        <strain evidence="2 3">DSM 18841</strain>
    </source>
</reference>
<dbReference type="PROSITE" id="PS50005">
    <property type="entry name" value="TPR"/>
    <property type="match status" value="1"/>
</dbReference>
<feature type="repeat" description="TPR" evidence="1">
    <location>
        <begin position="76"/>
        <end position="109"/>
    </location>
</feature>
<proteinExistence type="predicted"/>
<dbReference type="InterPro" id="IPR019734">
    <property type="entry name" value="TPR_rpt"/>
</dbReference>
<dbReference type="RefSeq" id="WP_115902197.1">
    <property type="nucleotide sequence ID" value="NZ_QUNS01000012.1"/>
</dbReference>
<evidence type="ECO:0000313" key="2">
    <source>
        <dbReference type="EMBL" id="REH43903.1"/>
    </source>
</evidence>